<dbReference type="InterPro" id="IPR001870">
    <property type="entry name" value="B30.2/SPRY"/>
</dbReference>
<gene>
    <name evidence="2" type="ORF">MONAX_5E032084</name>
</gene>
<dbReference type="InterPro" id="IPR013320">
    <property type="entry name" value="ConA-like_dom_sf"/>
</dbReference>
<dbReference type="EMBL" id="CABDUW010001856">
    <property type="protein sequence ID" value="VTJ84340.1"/>
    <property type="molecule type" value="Genomic_DNA"/>
</dbReference>
<evidence type="ECO:0000259" key="1">
    <source>
        <dbReference type="PROSITE" id="PS50188"/>
    </source>
</evidence>
<dbReference type="AlphaFoldDB" id="A0A5E4CST8"/>
<sequence length="77" mass="9062">EVTLDPDTAHPQLYISDLKAVTYKKMSQEVPFTEKRFRRKCVVASQCFQTGKCYWEVDVGHNENWFMGICQDNESRK</sequence>
<dbReference type="PROSITE" id="PS50188">
    <property type="entry name" value="B302_SPRY"/>
    <property type="match status" value="1"/>
</dbReference>
<dbReference type="SMART" id="SM00589">
    <property type="entry name" value="PRY"/>
    <property type="match status" value="1"/>
</dbReference>
<feature type="non-terminal residue" evidence="2">
    <location>
        <position position="77"/>
    </location>
</feature>
<comment type="caution">
    <text evidence="2">The sequence shown here is derived from an EMBL/GenBank/DDBJ whole genome shotgun (WGS) entry which is preliminary data.</text>
</comment>
<dbReference type="InterPro" id="IPR006574">
    <property type="entry name" value="PRY"/>
</dbReference>
<protein>
    <recommendedName>
        <fullName evidence="1">B30.2/SPRY domain-containing protein</fullName>
    </recommendedName>
</protein>
<name>A0A5E4CST8_MARMO</name>
<dbReference type="Gene3D" id="2.60.120.920">
    <property type="match status" value="1"/>
</dbReference>
<organism evidence="2">
    <name type="scientific">Marmota monax</name>
    <name type="common">Woodchuck</name>
    <dbReference type="NCBI Taxonomy" id="9995"/>
    <lineage>
        <taxon>Eukaryota</taxon>
        <taxon>Metazoa</taxon>
        <taxon>Chordata</taxon>
        <taxon>Craniata</taxon>
        <taxon>Vertebrata</taxon>
        <taxon>Euteleostomi</taxon>
        <taxon>Mammalia</taxon>
        <taxon>Eutheria</taxon>
        <taxon>Euarchontoglires</taxon>
        <taxon>Glires</taxon>
        <taxon>Rodentia</taxon>
        <taxon>Sciuromorpha</taxon>
        <taxon>Sciuridae</taxon>
        <taxon>Xerinae</taxon>
        <taxon>Marmotini</taxon>
        <taxon>Marmota</taxon>
    </lineage>
</organism>
<dbReference type="PANTHER" id="PTHR24103">
    <property type="entry name" value="E3 UBIQUITIN-PROTEIN LIGASE TRIM"/>
    <property type="match status" value="1"/>
</dbReference>
<feature type="domain" description="B30.2/SPRY" evidence="1">
    <location>
        <begin position="1"/>
        <end position="77"/>
    </location>
</feature>
<proteinExistence type="predicted"/>
<feature type="non-terminal residue" evidence="2">
    <location>
        <position position="1"/>
    </location>
</feature>
<accession>A0A5E4CST8</accession>
<dbReference type="SUPFAM" id="SSF49899">
    <property type="entry name" value="Concanavalin A-like lectins/glucanases"/>
    <property type="match status" value="1"/>
</dbReference>
<dbReference type="InterPro" id="IPR043136">
    <property type="entry name" value="B30.2/SPRY_sf"/>
</dbReference>
<reference evidence="2" key="1">
    <citation type="submission" date="2019-04" db="EMBL/GenBank/DDBJ databases">
        <authorList>
            <person name="Alioto T."/>
            <person name="Alioto T."/>
        </authorList>
    </citation>
    <scope>NUCLEOTIDE SEQUENCE [LARGE SCALE GENOMIC DNA]</scope>
</reference>
<dbReference type="InterPro" id="IPR050143">
    <property type="entry name" value="TRIM/RBCC"/>
</dbReference>
<dbReference type="Pfam" id="PF13765">
    <property type="entry name" value="PRY"/>
    <property type="match status" value="1"/>
</dbReference>
<evidence type="ECO:0000313" key="2">
    <source>
        <dbReference type="EMBL" id="VTJ84340.1"/>
    </source>
</evidence>